<name>A0A2X0WP02_9GAMM</name>
<dbReference type="Proteomes" id="UP000250086">
    <property type="component" value="Unassembled WGS sequence"/>
</dbReference>
<organism evidence="1 2">
    <name type="scientific">Anaerobiospirillum thomasii</name>
    <dbReference type="NCBI Taxonomy" id="179995"/>
    <lineage>
        <taxon>Bacteria</taxon>
        <taxon>Pseudomonadati</taxon>
        <taxon>Pseudomonadota</taxon>
        <taxon>Gammaproteobacteria</taxon>
        <taxon>Aeromonadales</taxon>
        <taxon>Succinivibrionaceae</taxon>
        <taxon>Anaerobiospirillum</taxon>
    </lineage>
</organism>
<evidence type="ECO:0000313" key="2">
    <source>
        <dbReference type="Proteomes" id="UP000250086"/>
    </source>
</evidence>
<evidence type="ECO:0008006" key="3">
    <source>
        <dbReference type="Google" id="ProtNLM"/>
    </source>
</evidence>
<protein>
    <recommendedName>
        <fullName evidence="3">Motility protein</fullName>
    </recommendedName>
</protein>
<dbReference type="InterPro" id="IPR025906">
    <property type="entry name" value="YjfB_motility"/>
</dbReference>
<dbReference type="AlphaFoldDB" id="A0A2X0WP02"/>
<evidence type="ECO:0000313" key="1">
    <source>
        <dbReference type="EMBL" id="SPT70735.1"/>
    </source>
</evidence>
<sequence>MSSSITGLSSNFGHESLAVAMTKKANEQQGQQALQLIQGAMETVQNTQAAAPKAAGSLGSNINIKV</sequence>
<dbReference type="Pfam" id="PF14070">
    <property type="entry name" value="YjfB_motility"/>
    <property type="match status" value="1"/>
</dbReference>
<dbReference type="EMBL" id="UAPV01000001">
    <property type="protein sequence ID" value="SPT70735.1"/>
    <property type="molecule type" value="Genomic_DNA"/>
</dbReference>
<reference evidence="1 2" key="1">
    <citation type="submission" date="2018-06" db="EMBL/GenBank/DDBJ databases">
        <authorList>
            <consortium name="Pathogen Informatics"/>
            <person name="Doyle S."/>
        </authorList>
    </citation>
    <scope>NUCLEOTIDE SEQUENCE [LARGE SCALE GENOMIC DNA]</scope>
    <source>
        <strain evidence="1 2">NCTC13093</strain>
    </source>
</reference>
<dbReference type="RefSeq" id="WP_113744772.1">
    <property type="nucleotide sequence ID" value="NZ_UAPU01000005.1"/>
</dbReference>
<gene>
    <name evidence="1" type="ORF">NCTC13093_02153</name>
</gene>
<proteinExistence type="predicted"/>
<keyword evidence="2" id="KW-1185">Reference proteome</keyword>
<accession>A0A2X0WP02</accession>